<dbReference type="Gene3D" id="3.40.50.620">
    <property type="entry name" value="HUPs"/>
    <property type="match status" value="1"/>
</dbReference>
<dbReference type="InterPro" id="IPR003848">
    <property type="entry name" value="DUF218"/>
</dbReference>
<dbReference type="InterPro" id="IPR014729">
    <property type="entry name" value="Rossmann-like_a/b/a_fold"/>
</dbReference>
<dbReference type="CDD" id="cd06259">
    <property type="entry name" value="YdcF-like"/>
    <property type="match status" value="1"/>
</dbReference>
<organism evidence="2 3">
    <name type="scientific">Pseudonocardia xinjiangensis</name>
    <dbReference type="NCBI Taxonomy" id="75289"/>
    <lineage>
        <taxon>Bacteria</taxon>
        <taxon>Bacillati</taxon>
        <taxon>Actinomycetota</taxon>
        <taxon>Actinomycetes</taxon>
        <taxon>Pseudonocardiales</taxon>
        <taxon>Pseudonocardiaceae</taxon>
        <taxon>Pseudonocardia</taxon>
    </lineage>
</organism>
<dbReference type="Pfam" id="PF02698">
    <property type="entry name" value="DUF218"/>
    <property type="match status" value="1"/>
</dbReference>
<dbReference type="RefSeq" id="WP_169394938.1">
    <property type="nucleotide sequence ID" value="NZ_BAAAJH010000003.1"/>
</dbReference>
<dbReference type="PANTHER" id="PTHR30336">
    <property type="entry name" value="INNER MEMBRANE PROTEIN, PROBABLE PERMEASE"/>
    <property type="match status" value="1"/>
</dbReference>
<protein>
    <submittedName>
        <fullName evidence="2">YdcF family protein</fullName>
    </submittedName>
</protein>
<dbReference type="Proteomes" id="UP001296706">
    <property type="component" value="Unassembled WGS sequence"/>
</dbReference>
<evidence type="ECO:0000313" key="2">
    <source>
        <dbReference type="EMBL" id="NMH76866.1"/>
    </source>
</evidence>
<dbReference type="PANTHER" id="PTHR30336:SF20">
    <property type="entry name" value="DUF218 DOMAIN-CONTAINING PROTEIN"/>
    <property type="match status" value="1"/>
</dbReference>
<accession>A0ABX1RAR0</accession>
<dbReference type="InterPro" id="IPR051599">
    <property type="entry name" value="Cell_Envelope_Assoc"/>
</dbReference>
<sequence>MPSPRPPVSPQDRRDAGLLWRYHQLGHELRRCDVAIGLGSHDLGVATYAAELYHRGLFPVIVFSGGTSPTTRDRFPEGEAARYRTHAIGLGMPDSAIIVEPTATNTGANITRSRSVLQAAGHDPSSILLISKPYAQRRSYATIRKLWPEVDVVCASMPLGYDEYVASIGDENLVIDMMAGDLQRIIEYPARGFTVQQKVPPDVLDACRRLHSAGFDSRQVALDDS</sequence>
<proteinExistence type="predicted"/>
<name>A0ABX1RAR0_9PSEU</name>
<dbReference type="EMBL" id="JAAXKY010000014">
    <property type="protein sequence ID" value="NMH76866.1"/>
    <property type="molecule type" value="Genomic_DNA"/>
</dbReference>
<gene>
    <name evidence="2" type="ORF">HF577_07105</name>
</gene>
<evidence type="ECO:0000259" key="1">
    <source>
        <dbReference type="Pfam" id="PF02698"/>
    </source>
</evidence>
<reference evidence="2 3" key="1">
    <citation type="submission" date="2020-04" db="EMBL/GenBank/DDBJ databases">
        <authorList>
            <person name="Klaysubun C."/>
            <person name="Duangmal K."/>
            <person name="Lipun K."/>
        </authorList>
    </citation>
    <scope>NUCLEOTIDE SEQUENCE [LARGE SCALE GENOMIC DNA]</scope>
    <source>
        <strain evidence="2 3">JCM 11839</strain>
    </source>
</reference>
<evidence type="ECO:0000313" key="3">
    <source>
        <dbReference type="Proteomes" id="UP001296706"/>
    </source>
</evidence>
<keyword evidence="3" id="KW-1185">Reference proteome</keyword>
<comment type="caution">
    <text evidence="2">The sequence shown here is derived from an EMBL/GenBank/DDBJ whole genome shotgun (WGS) entry which is preliminary data.</text>
</comment>
<feature type="domain" description="DUF218" evidence="1">
    <location>
        <begin position="35"/>
        <end position="154"/>
    </location>
</feature>